<protein>
    <submittedName>
        <fullName evidence="3">Uncharacterized protein</fullName>
    </submittedName>
</protein>
<feature type="compositionally biased region" description="Basic and acidic residues" evidence="1">
    <location>
        <begin position="43"/>
        <end position="52"/>
    </location>
</feature>
<accession>A0A915EQB8</accession>
<dbReference type="Proteomes" id="UP000887574">
    <property type="component" value="Unplaced"/>
</dbReference>
<feature type="compositionally biased region" description="Low complexity" evidence="1">
    <location>
        <begin position="18"/>
        <end position="29"/>
    </location>
</feature>
<dbReference type="AlphaFoldDB" id="A0A915EQB8"/>
<feature type="compositionally biased region" description="Basic and acidic residues" evidence="1">
    <location>
        <begin position="73"/>
        <end position="101"/>
    </location>
</feature>
<feature type="region of interest" description="Disordered" evidence="1">
    <location>
        <begin position="1"/>
        <end position="102"/>
    </location>
</feature>
<evidence type="ECO:0000313" key="3">
    <source>
        <dbReference type="WBParaSite" id="jg7814"/>
    </source>
</evidence>
<evidence type="ECO:0000313" key="2">
    <source>
        <dbReference type="Proteomes" id="UP000887574"/>
    </source>
</evidence>
<reference evidence="3" key="1">
    <citation type="submission" date="2022-11" db="UniProtKB">
        <authorList>
            <consortium name="WormBaseParasite"/>
        </authorList>
    </citation>
    <scope>IDENTIFICATION</scope>
</reference>
<organism evidence="2 3">
    <name type="scientific">Ditylenchus dipsaci</name>
    <dbReference type="NCBI Taxonomy" id="166011"/>
    <lineage>
        <taxon>Eukaryota</taxon>
        <taxon>Metazoa</taxon>
        <taxon>Ecdysozoa</taxon>
        <taxon>Nematoda</taxon>
        <taxon>Chromadorea</taxon>
        <taxon>Rhabditida</taxon>
        <taxon>Tylenchina</taxon>
        <taxon>Tylenchomorpha</taxon>
        <taxon>Sphaerularioidea</taxon>
        <taxon>Anguinidae</taxon>
        <taxon>Anguininae</taxon>
        <taxon>Ditylenchus</taxon>
    </lineage>
</organism>
<sequence length="121" mass="13372">MSACKQFPVEQSERPTPARSGSARCSSARFQTTPILESTAAGRDAHPHKDRYLQGTHTDGARSQRPPTSEGQRPQRADEGADREAQGHSGQIDKEIQERLSIRPPFLHNAFLKARAKAELI</sequence>
<proteinExistence type="predicted"/>
<evidence type="ECO:0000256" key="1">
    <source>
        <dbReference type="SAM" id="MobiDB-lite"/>
    </source>
</evidence>
<name>A0A915EQB8_9BILA</name>
<keyword evidence="2" id="KW-1185">Reference proteome</keyword>
<dbReference type="WBParaSite" id="jg7814">
    <property type="protein sequence ID" value="jg7814"/>
    <property type="gene ID" value="jg7814"/>
</dbReference>